<gene>
    <name evidence="3" type="ORF">IQ266_19015</name>
</gene>
<evidence type="ECO:0000313" key="4">
    <source>
        <dbReference type="Proteomes" id="UP000625316"/>
    </source>
</evidence>
<dbReference type="InterPro" id="IPR024983">
    <property type="entry name" value="CHAT_dom"/>
</dbReference>
<protein>
    <submittedName>
        <fullName evidence="3">Filamentous hemagglutinin N-terminal domain-containing protein</fullName>
    </submittedName>
</protein>
<feature type="compositionally biased region" description="Polar residues" evidence="1">
    <location>
        <begin position="731"/>
        <end position="741"/>
    </location>
</feature>
<dbReference type="InterPro" id="IPR008638">
    <property type="entry name" value="FhaB/CdiA-like_TPS"/>
</dbReference>
<dbReference type="InterPro" id="IPR012334">
    <property type="entry name" value="Pectin_lyas_fold"/>
</dbReference>
<dbReference type="SUPFAM" id="SSF51126">
    <property type="entry name" value="Pectin lyase-like"/>
    <property type="match status" value="1"/>
</dbReference>
<sequence>MSVSSPFLGLFVTATVAVQPVHAQLSQQPFSPTRTLLSQALPIVPAADGTGTRVNQSGPQFNINGGTLSGDQANLFHSFQRFGLNADQIANFIASPNLQNILGRVVGGDASQINGLVQVTGGNANLFLMNPAGIVFGSNARLNLNGAFTATTATGIKFGDQWFNAVGTNRYTTLLGNPNAFAFTASQSGAIVNAGNLTVADGQALTLIGGNVLNTGNLNAPGGQVTIAAVPGTNQVQINQTGVLLGLRITPLDSNQPNPVAFTPSTLPALLTGGANRLVTGVTVNPDGTLQLTASGDAIAPNLGTATVSGSVDVAGQTGGNVGVFGERVSVINGQINASGTNGGGIVLIGGDYRGQGTLPNATETIISQNSTIQADAVANGNGGRIIAWADQTANIDGRLTARGGALSGDGGLIETSAKQSLNITSTPDASAPRGKGGEWLIDPTNFTIVKEDAGTNEIDVSNINTALNSGTDFIITTNIGGTDVGNITQEEDAPIEKTNGGDATLTLVADNSIFLFGNISSTSGQLNLRLTSGAGGIDLPGQISTNGGAISAIGTVFNTMTEGSFINSGGGDISFKGESIRLGVIFSSSSVGKGGDVLLASPGNIRIDAIEAQGGANSAGGNVEITTGSLFRATEQVLDRNNVSASISTAGGAGGGKITLRNGGKLSNTPFVVGPTTSFMGPFDFSFVSDNATLGAITTGESSILPVESFRQNFRDGRIEIIFTVDESTRNPINPGSPNRNAPIIRNPISPGNPNRNAPIIRNPISPGNPNRNAPITRDLIKPENPNRNAPNVFIPPGKRSLVAIDQPQAPKFLEQLEAKVTNEYTSYFKTPANQPTKTLDDAVNELQKIQTNAGVKPAIVYVSFAPSSPTKLNPQLSDLAGRDQLELILVTADGQALRKTIPGATRSLVQALANQFRDAVVNPVRRRSTNYLLKPASQLYRLLIAPLEPELQQQKIQNLSFIVDRGLRSLPLGALYDANTKSYLIEKYSLGMMPSLV</sequence>
<dbReference type="Gene3D" id="2.160.20.10">
    <property type="entry name" value="Single-stranded right-handed beta-helix, Pectin lyase-like"/>
    <property type="match status" value="1"/>
</dbReference>
<evidence type="ECO:0000256" key="1">
    <source>
        <dbReference type="SAM" id="MobiDB-lite"/>
    </source>
</evidence>
<feature type="non-terminal residue" evidence="3">
    <location>
        <position position="999"/>
    </location>
</feature>
<feature type="domain" description="Filamentous haemagglutinin FhaB/tRNA nuclease CdiA-like TPS" evidence="2">
    <location>
        <begin position="45"/>
        <end position="159"/>
    </location>
</feature>
<evidence type="ECO:0000313" key="3">
    <source>
        <dbReference type="EMBL" id="MBE9031830.1"/>
    </source>
</evidence>
<reference evidence="3" key="1">
    <citation type="submission" date="2020-10" db="EMBL/GenBank/DDBJ databases">
        <authorList>
            <person name="Castelo-Branco R."/>
            <person name="Eusebio N."/>
            <person name="Adriana R."/>
            <person name="Vieira A."/>
            <person name="Brugerolle De Fraissinette N."/>
            <person name="Rezende De Castro R."/>
            <person name="Schneider M.P."/>
            <person name="Vasconcelos V."/>
            <person name="Leao P.N."/>
        </authorList>
    </citation>
    <scope>NUCLEOTIDE SEQUENCE</scope>
    <source>
        <strain evidence="3">LEGE 11480</strain>
    </source>
</reference>
<dbReference type="AlphaFoldDB" id="A0A928VP11"/>
<dbReference type="Pfam" id="PF05860">
    <property type="entry name" value="TPS"/>
    <property type="match status" value="1"/>
</dbReference>
<dbReference type="Pfam" id="PF12770">
    <property type="entry name" value="CHAT"/>
    <property type="match status" value="1"/>
</dbReference>
<dbReference type="NCBIfam" id="TIGR01901">
    <property type="entry name" value="adhes_NPXG"/>
    <property type="match status" value="1"/>
</dbReference>
<feature type="region of interest" description="Disordered" evidence="1">
    <location>
        <begin position="731"/>
        <end position="755"/>
    </location>
</feature>
<organism evidence="3 4">
    <name type="scientific">Romeriopsis navalis LEGE 11480</name>
    <dbReference type="NCBI Taxonomy" id="2777977"/>
    <lineage>
        <taxon>Bacteria</taxon>
        <taxon>Bacillati</taxon>
        <taxon>Cyanobacteriota</taxon>
        <taxon>Cyanophyceae</taxon>
        <taxon>Leptolyngbyales</taxon>
        <taxon>Leptolyngbyaceae</taxon>
        <taxon>Romeriopsis</taxon>
        <taxon>Romeriopsis navalis</taxon>
    </lineage>
</organism>
<dbReference type="InterPro" id="IPR011050">
    <property type="entry name" value="Pectin_lyase_fold/virulence"/>
</dbReference>
<dbReference type="SMART" id="SM00912">
    <property type="entry name" value="Haemagg_act"/>
    <property type="match status" value="1"/>
</dbReference>
<keyword evidence="4" id="KW-1185">Reference proteome</keyword>
<evidence type="ECO:0000259" key="2">
    <source>
        <dbReference type="SMART" id="SM00912"/>
    </source>
</evidence>
<name>A0A928VP11_9CYAN</name>
<dbReference type="EMBL" id="JADEXQ010000077">
    <property type="protein sequence ID" value="MBE9031830.1"/>
    <property type="molecule type" value="Genomic_DNA"/>
</dbReference>
<dbReference type="RefSeq" id="WP_264326657.1">
    <property type="nucleotide sequence ID" value="NZ_JADEXQ010000077.1"/>
</dbReference>
<accession>A0A928VP11</accession>
<proteinExistence type="predicted"/>
<comment type="caution">
    <text evidence="3">The sequence shown here is derived from an EMBL/GenBank/DDBJ whole genome shotgun (WGS) entry which is preliminary data.</text>
</comment>
<dbReference type="Proteomes" id="UP000625316">
    <property type="component" value="Unassembled WGS sequence"/>
</dbReference>